<evidence type="ECO:0000313" key="1">
    <source>
        <dbReference type="EMBL" id="KUG22265.1"/>
    </source>
</evidence>
<dbReference type="EMBL" id="LNQE01000977">
    <property type="protein sequence ID" value="KUG22265.1"/>
    <property type="molecule type" value="Genomic_DNA"/>
</dbReference>
<dbReference type="Gene3D" id="1.10.1220.10">
    <property type="entry name" value="Met repressor-like"/>
    <property type="match status" value="1"/>
</dbReference>
<dbReference type="CDD" id="cd22233">
    <property type="entry name" value="RHH_CopAso-like"/>
    <property type="match status" value="1"/>
</dbReference>
<dbReference type="GO" id="GO:0006355">
    <property type="term" value="P:regulation of DNA-templated transcription"/>
    <property type="evidence" value="ECO:0007669"/>
    <property type="project" value="InterPro"/>
</dbReference>
<protein>
    <submittedName>
        <fullName evidence="1">Copg domain protein dna-binding domain protein</fullName>
    </submittedName>
</protein>
<sequence length="72" mass="8328">MRATVSIRLPDELTKHLDDIAKETERPRSFHIQKALEAYIEDFADLRIAIDRLRNPKDEVISGKELRKALGL</sequence>
<dbReference type="AlphaFoldDB" id="A0A0W8FNA4"/>
<comment type="caution">
    <text evidence="1">The sequence shown here is derived from an EMBL/GenBank/DDBJ whole genome shotgun (WGS) entry which is preliminary data.</text>
</comment>
<gene>
    <name evidence="1" type="ORF">ASZ90_007997</name>
</gene>
<dbReference type="GO" id="GO:0003677">
    <property type="term" value="F:DNA binding"/>
    <property type="evidence" value="ECO:0007669"/>
    <property type="project" value="UniProtKB-KW"/>
</dbReference>
<proteinExistence type="predicted"/>
<name>A0A0W8FNA4_9ZZZZ</name>
<dbReference type="Pfam" id="PF19807">
    <property type="entry name" value="DUF6290"/>
    <property type="match status" value="1"/>
</dbReference>
<dbReference type="InterPro" id="IPR046257">
    <property type="entry name" value="DUF6290"/>
</dbReference>
<organism evidence="1">
    <name type="scientific">hydrocarbon metagenome</name>
    <dbReference type="NCBI Taxonomy" id="938273"/>
    <lineage>
        <taxon>unclassified sequences</taxon>
        <taxon>metagenomes</taxon>
        <taxon>ecological metagenomes</taxon>
    </lineage>
</organism>
<dbReference type="SUPFAM" id="SSF47598">
    <property type="entry name" value="Ribbon-helix-helix"/>
    <property type="match status" value="1"/>
</dbReference>
<reference evidence="1" key="1">
    <citation type="journal article" date="2015" name="Proc. Natl. Acad. Sci. U.S.A.">
        <title>Networks of energetic and metabolic interactions define dynamics in microbial communities.</title>
        <authorList>
            <person name="Embree M."/>
            <person name="Liu J.K."/>
            <person name="Al-Bassam M.M."/>
            <person name="Zengler K."/>
        </authorList>
    </citation>
    <scope>NUCLEOTIDE SEQUENCE</scope>
</reference>
<dbReference type="InterPro" id="IPR010985">
    <property type="entry name" value="Ribbon_hlx_hlx"/>
</dbReference>
<keyword evidence="1" id="KW-0238">DNA-binding</keyword>
<accession>A0A0W8FNA4</accession>
<dbReference type="InterPro" id="IPR013321">
    <property type="entry name" value="Arc_rbn_hlx_hlx"/>
</dbReference>